<keyword evidence="7" id="KW-1133">Transmembrane helix</keyword>
<feature type="binding site" evidence="6">
    <location>
        <position position="37"/>
    </location>
    <ligand>
        <name>ATP</name>
        <dbReference type="ChEBI" id="CHEBI:30616"/>
    </ligand>
</feature>
<feature type="repeat" description="TPR" evidence="5">
    <location>
        <begin position="673"/>
        <end position="706"/>
    </location>
</feature>
<evidence type="ECO:0000256" key="4">
    <source>
        <dbReference type="ARBA" id="ARBA00022840"/>
    </source>
</evidence>
<evidence type="ECO:0000313" key="10">
    <source>
        <dbReference type="Proteomes" id="UP000315439"/>
    </source>
</evidence>
<keyword evidence="1" id="KW-0808">Transferase</keyword>
<dbReference type="GO" id="GO:0005829">
    <property type="term" value="C:cytosol"/>
    <property type="evidence" value="ECO:0007669"/>
    <property type="project" value="TreeGrafter"/>
</dbReference>
<reference evidence="9 10" key="1">
    <citation type="submission" date="2019-07" db="EMBL/GenBank/DDBJ databases">
        <title>Draft genome for Aliikangiella sp. M105.</title>
        <authorList>
            <person name="Wang G."/>
        </authorList>
    </citation>
    <scope>NUCLEOTIDE SEQUENCE [LARGE SCALE GENOMIC DNA]</scope>
    <source>
        <strain evidence="9 10">M105</strain>
    </source>
</reference>
<dbReference type="SMART" id="SM00220">
    <property type="entry name" value="S_TKc"/>
    <property type="match status" value="1"/>
</dbReference>
<keyword evidence="10" id="KW-1185">Reference proteome</keyword>
<dbReference type="Proteomes" id="UP000315439">
    <property type="component" value="Unassembled WGS sequence"/>
</dbReference>
<dbReference type="InterPro" id="IPR019734">
    <property type="entry name" value="TPR_rpt"/>
</dbReference>
<dbReference type="Gene3D" id="1.10.510.10">
    <property type="entry name" value="Transferase(Phosphotransferase) domain 1"/>
    <property type="match status" value="1"/>
</dbReference>
<dbReference type="InterPro" id="IPR017441">
    <property type="entry name" value="Protein_kinase_ATP_BS"/>
</dbReference>
<evidence type="ECO:0000313" key="9">
    <source>
        <dbReference type="EMBL" id="TQV88039.1"/>
    </source>
</evidence>
<dbReference type="PROSITE" id="PS00108">
    <property type="entry name" value="PROTEIN_KINASE_ST"/>
    <property type="match status" value="1"/>
</dbReference>
<dbReference type="InterPro" id="IPR011009">
    <property type="entry name" value="Kinase-like_dom_sf"/>
</dbReference>
<dbReference type="Gene3D" id="1.25.40.10">
    <property type="entry name" value="Tetratricopeptide repeat domain"/>
    <property type="match status" value="2"/>
</dbReference>
<dbReference type="PROSITE" id="PS00107">
    <property type="entry name" value="PROTEIN_KINASE_ATP"/>
    <property type="match status" value="1"/>
</dbReference>
<keyword evidence="2 6" id="KW-0547">Nucleotide-binding</keyword>
<dbReference type="GO" id="GO:0005524">
    <property type="term" value="F:ATP binding"/>
    <property type="evidence" value="ECO:0007669"/>
    <property type="project" value="UniProtKB-UniRule"/>
</dbReference>
<comment type="caution">
    <text evidence="9">The sequence shown here is derived from an EMBL/GenBank/DDBJ whole genome shotgun (WGS) entry which is preliminary data.</text>
</comment>
<protein>
    <submittedName>
        <fullName evidence="9">Protein kinase</fullName>
    </submittedName>
</protein>
<evidence type="ECO:0000256" key="5">
    <source>
        <dbReference type="PROSITE-ProRule" id="PRU00339"/>
    </source>
</evidence>
<dbReference type="GO" id="GO:0004674">
    <property type="term" value="F:protein serine/threonine kinase activity"/>
    <property type="evidence" value="ECO:0007669"/>
    <property type="project" value="InterPro"/>
</dbReference>
<evidence type="ECO:0000256" key="6">
    <source>
        <dbReference type="PROSITE-ProRule" id="PRU10141"/>
    </source>
</evidence>
<sequence length="840" mass="95613">MQTEQSRYIQQNILGRGGYGVVYKAWDKQLEREVAIKIFHKNQAQITQEARILAQVNSPNVVTIHDILEWDSQQAIVMEYVNNALPLTFDTLKHFSYEDFINFLISTAKGIQAIHEKGIIHGDIKLSNMLIDPSRVVKLTDFGLAQLNYLSPNNEAQNESTTSSKTSGTWECLSPEQLKGDEITDKTDVFALGIILFSTIYGHHPFISNNDPAEARERLGKAINFNDYQLVDDQFIPLQSLCQSMLQFRANKRPSIHEVIDSLFQIQQRSSSTNADWSTETIDIDTPRKKFPWLLATALSLSVIFLASYYFLFPQPAIKTLVIPSLVLNQTDGSLSDDAQFDLTLLEKSKKLSVIINDELVDSVLSASKRILVPRREWQGNRNWSKVAENLVVDEILFSEVYCGSAKLCDIKIALYSKLDNKVKKMEELSIPADNLLVFAELVHSLSNKLIGIKKAEHITQNIDEASLQKYTYYRANIELIPADTIIEGLTKLRKENPGFSGITLQLGKVYLKQFDRTQDDTWLKKTKEVAEQISDSASGQELLFWYYLEANQFENALNVLEKLQQLPNIDYTYLVLRHTMLLFEQGENDKALNYLNNHDNIRKTGSYFYLKSYMLEILGNYKELLSIVKQWLIIDSNNVIAKEYLLIAYIHLGNMEQATKLGNSFQKDQITDAIRYNLSVAYLLNGDYNKSIEEFTKLKESTPNDKRILINLAEAQKGAGNIEASNQLYQTYIQEIKKLNNIQWKEMAYLALAYAHLGQPSNSLLALQDMSAKASSDKVSDSSAYYLLSSQIYVLLGQQDAALINGKKAIESGVGLHWYNFPWLFELRAKLENITSKTT</sequence>
<dbReference type="GO" id="GO:0005776">
    <property type="term" value="C:autophagosome"/>
    <property type="evidence" value="ECO:0007669"/>
    <property type="project" value="TreeGrafter"/>
</dbReference>
<keyword evidence="3 9" id="KW-0418">Kinase</keyword>
<dbReference type="InterPro" id="IPR045269">
    <property type="entry name" value="Atg1-like"/>
</dbReference>
<evidence type="ECO:0000259" key="8">
    <source>
        <dbReference type="PROSITE" id="PS50011"/>
    </source>
</evidence>
<keyword evidence="7" id="KW-0812">Transmembrane</keyword>
<dbReference type="EMBL" id="VIKS01000005">
    <property type="protein sequence ID" value="TQV88039.1"/>
    <property type="molecule type" value="Genomic_DNA"/>
</dbReference>
<dbReference type="SUPFAM" id="SSF48452">
    <property type="entry name" value="TPR-like"/>
    <property type="match status" value="2"/>
</dbReference>
<dbReference type="InterPro" id="IPR008271">
    <property type="entry name" value="Ser/Thr_kinase_AS"/>
</dbReference>
<evidence type="ECO:0000256" key="7">
    <source>
        <dbReference type="SAM" id="Phobius"/>
    </source>
</evidence>
<evidence type="ECO:0000256" key="3">
    <source>
        <dbReference type="ARBA" id="ARBA00022777"/>
    </source>
</evidence>
<dbReference type="PANTHER" id="PTHR24348:SF22">
    <property type="entry name" value="NON-SPECIFIC SERINE_THREONINE PROTEIN KINASE"/>
    <property type="match status" value="1"/>
</dbReference>
<feature type="transmembrane region" description="Helical" evidence="7">
    <location>
        <begin position="293"/>
        <end position="312"/>
    </location>
</feature>
<dbReference type="PROSITE" id="PS50005">
    <property type="entry name" value="TPR"/>
    <property type="match status" value="1"/>
</dbReference>
<dbReference type="CDD" id="cd14014">
    <property type="entry name" value="STKc_PknB_like"/>
    <property type="match status" value="1"/>
</dbReference>
<keyword evidence="5" id="KW-0802">TPR repeat</keyword>
<dbReference type="InterPro" id="IPR011990">
    <property type="entry name" value="TPR-like_helical_dom_sf"/>
</dbReference>
<gene>
    <name evidence="9" type="ORF">FLL46_09530</name>
</gene>
<dbReference type="AlphaFoldDB" id="A0A545UEZ0"/>
<name>A0A545UEZ0_9GAMM</name>
<proteinExistence type="predicted"/>
<evidence type="ECO:0000256" key="2">
    <source>
        <dbReference type="ARBA" id="ARBA00022741"/>
    </source>
</evidence>
<dbReference type="PROSITE" id="PS50011">
    <property type="entry name" value="PROTEIN_KINASE_DOM"/>
    <property type="match status" value="1"/>
</dbReference>
<dbReference type="Pfam" id="PF00069">
    <property type="entry name" value="Pkinase"/>
    <property type="match status" value="1"/>
</dbReference>
<feature type="domain" description="Protein kinase" evidence="8">
    <location>
        <begin position="8"/>
        <end position="265"/>
    </location>
</feature>
<accession>A0A545UEZ0</accession>
<dbReference type="GO" id="GO:0016020">
    <property type="term" value="C:membrane"/>
    <property type="evidence" value="ECO:0007669"/>
    <property type="project" value="TreeGrafter"/>
</dbReference>
<keyword evidence="4 6" id="KW-0067">ATP-binding</keyword>
<dbReference type="SUPFAM" id="SSF56112">
    <property type="entry name" value="Protein kinase-like (PK-like)"/>
    <property type="match status" value="1"/>
</dbReference>
<dbReference type="InterPro" id="IPR000719">
    <property type="entry name" value="Prot_kinase_dom"/>
</dbReference>
<evidence type="ECO:0000256" key="1">
    <source>
        <dbReference type="ARBA" id="ARBA00022679"/>
    </source>
</evidence>
<dbReference type="OrthoDB" id="9801841at2"/>
<dbReference type="RefSeq" id="WP_142893280.1">
    <property type="nucleotide sequence ID" value="NZ_ML660163.1"/>
</dbReference>
<keyword evidence="7" id="KW-0472">Membrane</keyword>
<organism evidence="9 10">
    <name type="scientific">Aliikangiella coralliicola</name>
    <dbReference type="NCBI Taxonomy" id="2592383"/>
    <lineage>
        <taxon>Bacteria</taxon>
        <taxon>Pseudomonadati</taxon>
        <taxon>Pseudomonadota</taxon>
        <taxon>Gammaproteobacteria</taxon>
        <taxon>Oceanospirillales</taxon>
        <taxon>Pleioneaceae</taxon>
        <taxon>Aliikangiella</taxon>
    </lineage>
</organism>
<dbReference type="GO" id="GO:0000407">
    <property type="term" value="C:phagophore assembly site"/>
    <property type="evidence" value="ECO:0007669"/>
    <property type="project" value="TreeGrafter"/>
</dbReference>
<dbReference type="PANTHER" id="PTHR24348">
    <property type="entry name" value="SERINE/THREONINE-PROTEIN KINASE UNC-51-RELATED"/>
    <property type="match status" value="1"/>
</dbReference>